<proteinExistence type="predicted"/>
<dbReference type="Pfam" id="PF12483">
    <property type="entry name" value="GIDE"/>
    <property type="match status" value="1"/>
</dbReference>
<accession>A0A7S3GJS1</accession>
<keyword evidence="11 13" id="KW-0472">Membrane</keyword>
<keyword evidence="8" id="KW-0833">Ubl conjugation pathway</keyword>
<organism evidence="15">
    <name type="scientific">Palpitomonas bilix</name>
    <dbReference type="NCBI Taxonomy" id="652834"/>
    <lineage>
        <taxon>Eukaryota</taxon>
        <taxon>Eukaryota incertae sedis</taxon>
    </lineage>
</organism>
<dbReference type="AlphaFoldDB" id="A0A7S3GJS1"/>
<evidence type="ECO:0000256" key="5">
    <source>
        <dbReference type="ARBA" id="ARBA00022692"/>
    </source>
</evidence>
<evidence type="ECO:0000256" key="7">
    <source>
        <dbReference type="ARBA" id="ARBA00022771"/>
    </source>
</evidence>
<evidence type="ECO:0000259" key="14">
    <source>
        <dbReference type="Pfam" id="PF12483"/>
    </source>
</evidence>
<keyword evidence="5 13" id="KW-0812">Transmembrane</keyword>
<feature type="region of interest" description="Disordered" evidence="12">
    <location>
        <begin position="216"/>
        <end position="236"/>
    </location>
</feature>
<feature type="compositionally biased region" description="Basic and acidic residues" evidence="12">
    <location>
        <begin position="216"/>
        <end position="226"/>
    </location>
</feature>
<dbReference type="EMBL" id="HBIB01046888">
    <property type="protein sequence ID" value="CAE0268457.1"/>
    <property type="molecule type" value="Transcribed_RNA"/>
</dbReference>
<keyword evidence="4" id="KW-0808">Transferase</keyword>
<evidence type="ECO:0000256" key="12">
    <source>
        <dbReference type="SAM" id="MobiDB-lite"/>
    </source>
</evidence>
<keyword evidence="9" id="KW-0862">Zinc</keyword>
<evidence type="ECO:0000256" key="9">
    <source>
        <dbReference type="ARBA" id="ARBA00022833"/>
    </source>
</evidence>
<evidence type="ECO:0000256" key="6">
    <source>
        <dbReference type="ARBA" id="ARBA00022723"/>
    </source>
</evidence>
<keyword evidence="10 13" id="KW-1133">Transmembrane helix</keyword>
<feature type="domain" description="E3 Ubiquitin ligase MUL1-like" evidence="14">
    <location>
        <begin position="60"/>
        <end position="174"/>
    </location>
</feature>
<evidence type="ECO:0000256" key="13">
    <source>
        <dbReference type="SAM" id="Phobius"/>
    </source>
</evidence>
<gene>
    <name evidence="15" type="ORF">PBIL07802_LOCUS30807</name>
</gene>
<protein>
    <recommendedName>
        <fullName evidence="3">RING-type E3 ubiquitin transferase</fullName>
        <ecNumber evidence="3">2.3.2.27</ecNumber>
    </recommendedName>
</protein>
<dbReference type="GO" id="GO:0016020">
    <property type="term" value="C:membrane"/>
    <property type="evidence" value="ECO:0007669"/>
    <property type="project" value="UniProtKB-SubCell"/>
</dbReference>
<feature type="transmembrane region" description="Helical" evidence="13">
    <location>
        <begin position="30"/>
        <end position="57"/>
    </location>
</feature>
<sequence length="236" mass="26388">MWRSQSPPLHSLALLLTSLPQYNYHHTYTCILFIALPVWSKWVFLCYLCLTLVYLVLHEGARYFDLIKAKDEYQPVSNSSEQRSTKRTIGYSLKEYVLPLGVEIVVLAEAAIDPSAEGGIILRRPSKKNMFDRARMTNTYLVTRMSEDALLDDIERRGFLWLGSSAITGAISLTSLGALHFARDGSIMAAVAAAAGLLAAGTALFVYGQDRRKERRDMVKEQRDRASTIPSAPVVE</sequence>
<keyword evidence="7" id="KW-0863">Zinc-finger</keyword>
<name>A0A7S3GJS1_9EUKA</name>
<evidence type="ECO:0000256" key="10">
    <source>
        <dbReference type="ARBA" id="ARBA00022989"/>
    </source>
</evidence>
<evidence type="ECO:0000256" key="11">
    <source>
        <dbReference type="ARBA" id="ARBA00023136"/>
    </source>
</evidence>
<evidence type="ECO:0000256" key="3">
    <source>
        <dbReference type="ARBA" id="ARBA00012483"/>
    </source>
</evidence>
<dbReference type="GO" id="GO:0061630">
    <property type="term" value="F:ubiquitin protein ligase activity"/>
    <property type="evidence" value="ECO:0007669"/>
    <property type="project" value="UniProtKB-EC"/>
</dbReference>
<dbReference type="EC" id="2.3.2.27" evidence="3"/>
<feature type="transmembrane region" description="Helical" evidence="13">
    <location>
        <begin position="187"/>
        <end position="208"/>
    </location>
</feature>
<dbReference type="InterPro" id="IPR022170">
    <property type="entry name" value="MUL1-like"/>
</dbReference>
<evidence type="ECO:0000256" key="1">
    <source>
        <dbReference type="ARBA" id="ARBA00000900"/>
    </source>
</evidence>
<evidence type="ECO:0000256" key="2">
    <source>
        <dbReference type="ARBA" id="ARBA00004141"/>
    </source>
</evidence>
<comment type="catalytic activity">
    <reaction evidence="1">
        <text>S-ubiquitinyl-[E2 ubiquitin-conjugating enzyme]-L-cysteine + [acceptor protein]-L-lysine = [E2 ubiquitin-conjugating enzyme]-L-cysteine + N(6)-ubiquitinyl-[acceptor protein]-L-lysine.</text>
        <dbReference type="EC" id="2.3.2.27"/>
    </reaction>
</comment>
<comment type="subcellular location">
    <subcellularLocation>
        <location evidence="2">Membrane</location>
        <topology evidence="2">Multi-pass membrane protein</topology>
    </subcellularLocation>
</comment>
<reference evidence="15" key="1">
    <citation type="submission" date="2021-01" db="EMBL/GenBank/DDBJ databases">
        <authorList>
            <person name="Corre E."/>
            <person name="Pelletier E."/>
            <person name="Niang G."/>
            <person name="Scheremetjew M."/>
            <person name="Finn R."/>
            <person name="Kale V."/>
            <person name="Holt S."/>
            <person name="Cochrane G."/>
            <person name="Meng A."/>
            <person name="Brown T."/>
            <person name="Cohen L."/>
        </authorList>
    </citation>
    <scope>NUCLEOTIDE SEQUENCE</scope>
    <source>
        <strain evidence="15">NIES-2562</strain>
    </source>
</reference>
<feature type="transmembrane region" description="Helical" evidence="13">
    <location>
        <begin position="159"/>
        <end position="181"/>
    </location>
</feature>
<evidence type="ECO:0000313" key="15">
    <source>
        <dbReference type="EMBL" id="CAE0268457.1"/>
    </source>
</evidence>
<keyword evidence="6" id="KW-0479">Metal-binding</keyword>
<dbReference type="GO" id="GO:0016567">
    <property type="term" value="P:protein ubiquitination"/>
    <property type="evidence" value="ECO:0007669"/>
    <property type="project" value="InterPro"/>
</dbReference>
<dbReference type="GO" id="GO:0008270">
    <property type="term" value="F:zinc ion binding"/>
    <property type="evidence" value="ECO:0007669"/>
    <property type="project" value="UniProtKB-KW"/>
</dbReference>
<evidence type="ECO:0000256" key="8">
    <source>
        <dbReference type="ARBA" id="ARBA00022786"/>
    </source>
</evidence>
<evidence type="ECO:0000256" key="4">
    <source>
        <dbReference type="ARBA" id="ARBA00022679"/>
    </source>
</evidence>